<keyword evidence="2" id="KW-1185">Reference proteome</keyword>
<dbReference type="AlphaFoldDB" id="D7CJ17"/>
<dbReference type="KEGG" id="slp:Slip_2153"/>
<dbReference type="EMBL" id="CP002048">
    <property type="protein sequence ID" value="ADI02895.1"/>
    <property type="molecule type" value="Genomic_DNA"/>
</dbReference>
<protein>
    <submittedName>
        <fullName evidence="1">Uncharacterized protein</fullName>
    </submittedName>
</protein>
<accession>D7CJ17</accession>
<proteinExistence type="predicted"/>
<dbReference type="RefSeq" id="WP_013176297.1">
    <property type="nucleotide sequence ID" value="NC_014220.1"/>
</dbReference>
<name>D7CJ17_SYNLT</name>
<evidence type="ECO:0000313" key="1">
    <source>
        <dbReference type="EMBL" id="ADI02895.1"/>
    </source>
</evidence>
<gene>
    <name evidence="1" type="ordered locus">Slip_2153</name>
</gene>
<sequence length="79" mass="8663">MAISDDLAYELAYLSANGLDLEWSDMVCPDCGSKLTVIAVNDNRVPDFEVVICPVCEAQVKRIRADIGYRIAEIKTSAP</sequence>
<dbReference type="STRING" id="643648.Slip_2153"/>
<organism evidence="1 2">
    <name type="scientific">Syntrophothermus lipocalidus (strain DSM 12680 / TGB-C1)</name>
    <dbReference type="NCBI Taxonomy" id="643648"/>
    <lineage>
        <taxon>Bacteria</taxon>
        <taxon>Bacillati</taxon>
        <taxon>Bacillota</taxon>
        <taxon>Clostridia</taxon>
        <taxon>Eubacteriales</taxon>
        <taxon>Syntrophomonadaceae</taxon>
        <taxon>Syntrophothermus</taxon>
    </lineage>
</organism>
<dbReference type="HOGENOM" id="CLU_2604798_0_0_9"/>
<reference evidence="2" key="1">
    <citation type="journal article" date="2010" name="Stand. Genomic Sci.">
        <title>Complete genome sequence of Syntrophothermus lipocalidus type strain (TGB-C1T).</title>
        <authorList>
            <consortium name="US DOE Joint Genome Institute (JGI-PGF)"/>
            <person name="Djao O."/>
            <person name="Zhang X."/>
            <person name="Lucas S."/>
            <person name="Lapidus A."/>
            <person name="Glavina Del Rio T."/>
            <person name="Nolan M."/>
            <person name="Tice H."/>
            <person name="Cheng J."/>
            <person name="Han C."/>
            <person name="Tapia R."/>
            <person name="Goodwin L."/>
            <person name="Pitluck S."/>
            <person name="Liolios K."/>
            <person name="Ivanova N."/>
            <person name="Mavromatis K."/>
            <person name="Mikhailova N."/>
            <person name="Ovchinnikova G."/>
            <person name="Pati A."/>
            <person name="Brambilla E."/>
            <person name="Chen A."/>
            <person name="Palaniappan K."/>
            <person name="Land M."/>
            <person name="Hauser L."/>
            <person name="Chang Y."/>
            <person name="Jeffries C."/>
            <person name="Rohde M."/>
            <person name="Sikorski J."/>
            <person name="Spring S."/>
            <person name="Goker M."/>
            <person name="Detter J."/>
            <person name="Woyke T."/>
            <person name="Bristow J."/>
            <person name="Eisen J."/>
            <person name="Markowitz V."/>
            <person name="Hugenholtz P."/>
            <person name="Kyrpides N."/>
            <person name="Klenk H."/>
        </authorList>
    </citation>
    <scope>NUCLEOTIDE SEQUENCE [LARGE SCALE GENOMIC DNA]</scope>
    <source>
        <strain evidence="2">DSM 12680 / TGB-C1</strain>
    </source>
</reference>
<reference evidence="1 2" key="2">
    <citation type="journal article" date="2010" name="Stand. Genomic Sci.">
        <title>Complete genome sequence of Syntrophothermus lipocalidus type strain (TGB-C1).</title>
        <authorList>
            <person name="Djao O.D."/>
            <person name="Zhang X."/>
            <person name="Lucas S."/>
            <person name="Lapidus A."/>
            <person name="Del Rio T.G."/>
            <person name="Nolan M."/>
            <person name="Tice H."/>
            <person name="Cheng J.F."/>
            <person name="Han C."/>
            <person name="Tapia R."/>
            <person name="Goodwin L."/>
            <person name="Pitluck S."/>
            <person name="Liolios K."/>
            <person name="Ivanova N."/>
            <person name="Mavromatis K."/>
            <person name="Mikhailova N."/>
            <person name="Ovchinnikova G."/>
            <person name="Pati A."/>
            <person name="Brambilla E."/>
            <person name="Chen A."/>
            <person name="Palaniappan K."/>
            <person name="Land M."/>
            <person name="Hauser L."/>
            <person name="Chang Y.J."/>
            <person name="Jeffries C.D."/>
            <person name="Rohde M."/>
            <person name="Sikorski J."/>
            <person name="Spring S."/>
            <person name="Goker M."/>
            <person name="Detter J.C."/>
            <person name="Woyke T."/>
            <person name="Bristow J."/>
            <person name="Eisen J.A."/>
            <person name="Markowitz V."/>
            <person name="Hugenholtz P."/>
            <person name="Kyrpides N.C."/>
            <person name="Klenk H.P."/>
        </authorList>
    </citation>
    <scope>NUCLEOTIDE SEQUENCE [LARGE SCALE GENOMIC DNA]</scope>
    <source>
        <strain evidence="2">DSM 12680 / TGB-C1</strain>
    </source>
</reference>
<dbReference type="Proteomes" id="UP000000378">
    <property type="component" value="Chromosome"/>
</dbReference>
<evidence type="ECO:0000313" key="2">
    <source>
        <dbReference type="Proteomes" id="UP000000378"/>
    </source>
</evidence>